<keyword evidence="2" id="KW-0605">Phycobilisome</keyword>
<dbReference type="InterPro" id="IPR011989">
    <property type="entry name" value="ARM-like"/>
</dbReference>
<feature type="transmembrane region" description="Helical" evidence="4">
    <location>
        <begin position="84"/>
        <end position="104"/>
    </location>
</feature>
<protein>
    <submittedName>
        <fullName evidence="6">HEAT repeat domain-containing protein</fullName>
    </submittedName>
</protein>
<evidence type="ECO:0000313" key="6">
    <source>
        <dbReference type="EMBL" id="MFB2833410.1"/>
    </source>
</evidence>
<keyword evidence="4" id="KW-1133">Transmembrane helix</keyword>
<feature type="compositionally biased region" description="Low complexity" evidence="3">
    <location>
        <begin position="62"/>
        <end position="79"/>
    </location>
</feature>
<evidence type="ECO:0000256" key="3">
    <source>
        <dbReference type="SAM" id="MobiDB-lite"/>
    </source>
</evidence>
<accession>A0ABV4WE94</accession>
<proteinExistence type="predicted"/>
<feature type="region of interest" description="Disordered" evidence="3">
    <location>
        <begin position="60"/>
        <end position="79"/>
    </location>
</feature>
<dbReference type="Pfam" id="PF13646">
    <property type="entry name" value="HEAT_2"/>
    <property type="match status" value="1"/>
</dbReference>
<evidence type="ECO:0000256" key="5">
    <source>
        <dbReference type="SAM" id="SignalP"/>
    </source>
</evidence>
<keyword evidence="4" id="KW-0472">Membrane</keyword>
<keyword evidence="5" id="KW-0732">Signal</keyword>
<feature type="region of interest" description="Disordered" evidence="3">
    <location>
        <begin position="171"/>
        <end position="201"/>
    </location>
</feature>
<name>A0ABV4WE94_9CYAN</name>
<keyword evidence="1" id="KW-0042">Antenna complex</keyword>
<evidence type="ECO:0000256" key="4">
    <source>
        <dbReference type="SAM" id="Phobius"/>
    </source>
</evidence>
<reference evidence="6 7" key="1">
    <citation type="submission" date="2024-09" db="EMBL/GenBank/DDBJ databases">
        <title>Floridaenema gen nov. (Aerosakkonemataceae, Aerosakkonematales ord. nov., Cyanobacteria) from benthic tropical and subtropical fresh waters, with the description of four new species.</title>
        <authorList>
            <person name="Moretto J.A."/>
            <person name="Berthold D.E."/>
            <person name="Lefler F.W."/>
            <person name="Huang I.-S."/>
            <person name="Laughinghouse H. IV."/>
        </authorList>
    </citation>
    <scope>NUCLEOTIDE SEQUENCE [LARGE SCALE GENOMIC DNA]</scope>
    <source>
        <strain evidence="6 7">BLCC-F167</strain>
    </source>
</reference>
<evidence type="ECO:0000313" key="7">
    <source>
        <dbReference type="Proteomes" id="UP001576780"/>
    </source>
</evidence>
<dbReference type="RefSeq" id="WP_413275872.1">
    <property type="nucleotide sequence ID" value="NZ_JBHFNT010000032.1"/>
</dbReference>
<keyword evidence="7" id="KW-1185">Reference proteome</keyword>
<keyword evidence="4" id="KW-0812">Transmembrane</keyword>
<evidence type="ECO:0000256" key="1">
    <source>
        <dbReference type="ARBA" id="ARBA00022549"/>
    </source>
</evidence>
<dbReference type="SUPFAM" id="SSF48371">
    <property type="entry name" value="ARM repeat"/>
    <property type="match status" value="1"/>
</dbReference>
<feature type="chain" id="PRO_5047459080" evidence="5">
    <location>
        <begin position="29"/>
        <end position="362"/>
    </location>
</feature>
<gene>
    <name evidence="6" type="ORF">ACE1CA_02655</name>
</gene>
<feature type="compositionally biased region" description="Basic and acidic residues" evidence="3">
    <location>
        <begin position="176"/>
        <end position="188"/>
    </location>
</feature>
<dbReference type="EMBL" id="JBHFNT010000032">
    <property type="protein sequence ID" value="MFB2833410.1"/>
    <property type="molecule type" value="Genomic_DNA"/>
</dbReference>
<dbReference type="PANTHER" id="PTHR12697:SF5">
    <property type="entry name" value="DEOXYHYPUSINE HYDROXYLASE"/>
    <property type="match status" value="1"/>
</dbReference>
<feature type="signal peptide" evidence="5">
    <location>
        <begin position="1"/>
        <end position="28"/>
    </location>
</feature>
<organism evidence="6 7">
    <name type="scientific">Floridaenema evergladense BLCC-F167</name>
    <dbReference type="NCBI Taxonomy" id="3153639"/>
    <lineage>
        <taxon>Bacteria</taxon>
        <taxon>Bacillati</taxon>
        <taxon>Cyanobacteriota</taxon>
        <taxon>Cyanophyceae</taxon>
        <taxon>Oscillatoriophycideae</taxon>
        <taxon>Aerosakkonematales</taxon>
        <taxon>Aerosakkonemataceae</taxon>
        <taxon>Floridanema</taxon>
        <taxon>Floridanema evergladense</taxon>
    </lineage>
</organism>
<dbReference type="InterPro" id="IPR016024">
    <property type="entry name" value="ARM-type_fold"/>
</dbReference>
<comment type="caution">
    <text evidence="6">The sequence shown here is derived from an EMBL/GenBank/DDBJ whole genome shotgun (WGS) entry which is preliminary data.</text>
</comment>
<dbReference type="PANTHER" id="PTHR12697">
    <property type="entry name" value="PBS LYASE HEAT-LIKE PROTEIN"/>
    <property type="match status" value="1"/>
</dbReference>
<sequence>MMPSRLAFVLLSCTSCFSLVSGATVASAAPRFPLETIQVQNNTPKPGGDSAPIELLQNLGETKSTPTPKPKTNSGKKSSSKWPLFWMGSGVFLVIIAGGLLYILKHWEVPPEEASETESSEIEAEESEQETIAEIGENQQIPVYEPGNSAIEVLEIKPTEADKNGHANHILTAGEDEPKSEPKLESTTESKSVATDSDLEVQETTRLPKINIVDELIKDLQSPDPTKRRKAIWELAQRGDSRAIQPLVNSLIDADSKQRCLILEAISQIGHRTLKPLQRALVISLQDENAEVRKNAIRDVTRIYELMTQVSQLLRHAIDDPDAEVQETARWAMTQMNRMRGVSSVDNFPSFTNQGNWDKPPN</sequence>
<evidence type="ECO:0000256" key="2">
    <source>
        <dbReference type="ARBA" id="ARBA00022738"/>
    </source>
</evidence>
<dbReference type="Proteomes" id="UP001576780">
    <property type="component" value="Unassembled WGS sequence"/>
</dbReference>
<dbReference type="Gene3D" id="1.25.10.10">
    <property type="entry name" value="Leucine-rich Repeat Variant"/>
    <property type="match status" value="1"/>
</dbReference>